<dbReference type="OrthoDB" id="4136894at2759"/>
<evidence type="ECO:0000313" key="8">
    <source>
        <dbReference type="Proteomes" id="UP000706124"/>
    </source>
</evidence>
<evidence type="ECO:0000256" key="2">
    <source>
        <dbReference type="ARBA" id="ARBA00005557"/>
    </source>
</evidence>
<evidence type="ECO:0000256" key="1">
    <source>
        <dbReference type="ARBA" id="ARBA00004173"/>
    </source>
</evidence>
<dbReference type="EMBL" id="SRPO01000026">
    <property type="protein sequence ID" value="KAG5947365.1"/>
    <property type="molecule type" value="Genomic_DNA"/>
</dbReference>
<comment type="caution">
    <text evidence="7">The sequence shown here is derived from an EMBL/GenBank/DDBJ whole genome shotgun (WGS) entry which is preliminary data.</text>
</comment>
<keyword evidence="8" id="KW-1185">Reference proteome</keyword>
<comment type="subcellular location">
    <subcellularLocation>
        <location evidence="1">Mitochondrion</location>
    </subcellularLocation>
</comment>
<dbReference type="Proteomes" id="UP000706124">
    <property type="component" value="Unassembled WGS sequence"/>
</dbReference>
<dbReference type="InterPro" id="IPR019716">
    <property type="entry name" value="Ribosomal_mL53"/>
</dbReference>
<dbReference type="GO" id="GO:0005762">
    <property type="term" value="C:mitochondrial large ribosomal subunit"/>
    <property type="evidence" value="ECO:0007669"/>
    <property type="project" value="TreeGrafter"/>
</dbReference>
<dbReference type="Gene3D" id="3.40.30.10">
    <property type="entry name" value="Glutaredoxin"/>
    <property type="match status" value="1"/>
</dbReference>
<sequence length="97" mass="10928">MQIRFITKVTARFNPFSVCAKPARLFLTYLPPNARASGTSVETIILPRNTTESSSLKVDFKDGKQLAFNCSRIPINMLVEEVERYCRALQKASDLSD</sequence>
<dbReference type="PANTHER" id="PTHR28236">
    <property type="entry name" value="54S RIBOSOMAL PROTEIN L44, MITOCHONDRIAL"/>
    <property type="match status" value="1"/>
</dbReference>
<accession>A0A9P7MI82</accession>
<organism evidence="7 8">
    <name type="scientific">Claviceps pazoutovae</name>
    <dbReference type="NCBI Taxonomy" id="1649127"/>
    <lineage>
        <taxon>Eukaryota</taxon>
        <taxon>Fungi</taxon>
        <taxon>Dikarya</taxon>
        <taxon>Ascomycota</taxon>
        <taxon>Pezizomycotina</taxon>
        <taxon>Sordariomycetes</taxon>
        <taxon>Hypocreomycetidae</taxon>
        <taxon>Hypocreales</taxon>
        <taxon>Clavicipitaceae</taxon>
        <taxon>Claviceps</taxon>
    </lineage>
</organism>
<proteinExistence type="inferred from homology"/>
<name>A0A9P7MI82_9HYPO</name>
<dbReference type="GO" id="GO:0003735">
    <property type="term" value="F:structural constituent of ribosome"/>
    <property type="evidence" value="ECO:0007669"/>
    <property type="project" value="TreeGrafter"/>
</dbReference>
<evidence type="ECO:0000256" key="6">
    <source>
        <dbReference type="ARBA" id="ARBA00035180"/>
    </source>
</evidence>
<evidence type="ECO:0000256" key="3">
    <source>
        <dbReference type="ARBA" id="ARBA00022980"/>
    </source>
</evidence>
<reference evidence="7 8" key="1">
    <citation type="journal article" date="2020" name="bioRxiv">
        <title>Whole genome comparisons of ergot fungi reveals the divergence and evolution of species within the genus Claviceps are the result of varying mechanisms driving genome evolution and host range expansion.</title>
        <authorList>
            <person name="Wyka S.A."/>
            <person name="Mondo S.J."/>
            <person name="Liu M."/>
            <person name="Dettman J."/>
            <person name="Nalam V."/>
            <person name="Broders K.D."/>
        </authorList>
    </citation>
    <scope>NUCLEOTIDE SEQUENCE [LARGE SCALE GENOMIC DNA]</scope>
    <source>
        <strain evidence="7 8">CCC 1485</strain>
    </source>
</reference>
<keyword evidence="4" id="KW-0496">Mitochondrion</keyword>
<evidence type="ECO:0000256" key="5">
    <source>
        <dbReference type="ARBA" id="ARBA00023274"/>
    </source>
</evidence>
<evidence type="ECO:0000256" key="4">
    <source>
        <dbReference type="ARBA" id="ARBA00023128"/>
    </source>
</evidence>
<dbReference type="InterPro" id="IPR042776">
    <property type="entry name" value="Ribosomal_mL53_fung"/>
</dbReference>
<gene>
    <name evidence="7" type="ORF">E4U60_003218</name>
</gene>
<keyword evidence="3" id="KW-0689">Ribosomal protein</keyword>
<dbReference type="Pfam" id="PF10780">
    <property type="entry name" value="MRP_L53"/>
    <property type="match status" value="1"/>
</dbReference>
<protein>
    <recommendedName>
        <fullName evidence="6">Large ribosomal subunit protein mL53</fullName>
    </recommendedName>
</protein>
<dbReference type="AlphaFoldDB" id="A0A9P7MI82"/>
<keyword evidence="5" id="KW-0687">Ribonucleoprotein</keyword>
<evidence type="ECO:0000313" key="7">
    <source>
        <dbReference type="EMBL" id="KAG5947365.1"/>
    </source>
</evidence>
<dbReference type="PANTHER" id="PTHR28236:SF1">
    <property type="entry name" value="LARGE RIBOSOMAL SUBUNIT PROTEIN ML53"/>
    <property type="match status" value="1"/>
</dbReference>
<comment type="similarity">
    <text evidence="2">Belongs to the mitochondrion-specific ribosomal protein mL53 family.</text>
</comment>